<evidence type="ECO:0000256" key="1">
    <source>
        <dbReference type="SAM" id="SignalP"/>
    </source>
</evidence>
<keyword evidence="3" id="KW-1185">Reference proteome</keyword>
<evidence type="ECO:0000313" key="3">
    <source>
        <dbReference type="Proteomes" id="UP000777438"/>
    </source>
</evidence>
<name>A0A9P9ANI8_9HYPO</name>
<dbReference type="EMBL" id="JAGPYM010000007">
    <property type="protein sequence ID" value="KAH6892137.1"/>
    <property type="molecule type" value="Genomic_DNA"/>
</dbReference>
<sequence length="103" mass="11513">MGRFRGSSRSSVPFLTNCLYHLLLLRFLHCLIWACPTAAEHWGYIELPASLGYGLAVLEFVHGCNHKAVKKSHEDLPISSFGVCITLPQSLGVAFGRFRETHQ</sequence>
<feature type="chain" id="PRO_5040258066" description="Secreted protein" evidence="1">
    <location>
        <begin position="40"/>
        <end position="103"/>
    </location>
</feature>
<keyword evidence="1" id="KW-0732">Signal</keyword>
<dbReference type="Proteomes" id="UP000777438">
    <property type="component" value="Unassembled WGS sequence"/>
</dbReference>
<gene>
    <name evidence="2" type="ORF">B0T10DRAFT_286194</name>
</gene>
<protein>
    <recommendedName>
        <fullName evidence="4">Secreted protein</fullName>
    </recommendedName>
</protein>
<feature type="signal peptide" evidence="1">
    <location>
        <begin position="1"/>
        <end position="39"/>
    </location>
</feature>
<dbReference type="AlphaFoldDB" id="A0A9P9ANI8"/>
<comment type="caution">
    <text evidence="2">The sequence shown here is derived from an EMBL/GenBank/DDBJ whole genome shotgun (WGS) entry which is preliminary data.</text>
</comment>
<evidence type="ECO:0000313" key="2">
    <source>
        <dbReference type="EMBL" id="KAH6892137.1"/>
    </source>
</evidence>
<organism evidence="2 3">
    <name type="scientific">Thelonectria olida</name>
    <dbReference type="NCBI Taxonomy" id="1576542"/>
    <lineage>
        <taxon>Eukaryota</taxon>
        <taxon>Fungi</taxon>
        <taxon>Dikarya</taxon>
        <taxon>Ascomycota</taxon>
        <taxon>Pezizomycotina</taxon>
        <taxon>Sordariomycetes</taxon>
        <taxon>Hypocreomycetidae</taxon>
        <taxon>Hypocreales</taxon>
        <taxon>Nectriaceae</taxon>
        <taxon>Thelonectria</taxon>
    </lineage>
</organism>
<proteinExistence type="predicted"/>
<accession>A0A9P9ANI8</accession>
<reference evidence="2 3" key="1">
    <citation type="journal article" date="2021" name="Nat. Commun.">
        <title>Genetic determinants of endophytism in the Arabidopsis root mycobiome.</title>
        <authorList>
            <person name="Mesny F."/>
            <person name="Miyauchi S."/>
            <person name="Thiergart T."/>
            <person name="Pickel B."/>
            <person name="Atanasova L."/>
            <person name="Karlsson M."/>
            <person name="Huettel B."/>
            <person name="Barry K.W."/>
            <person name="Haridas S."/>
            <person name="Chen C."/>
            <person name="Bauer D."/>
            <person name="Andreopoulos W."/>
            <person name="Pangilinan J."/>
            <person name="LaButti K."/>
            <person name="Riley R."/>
            <person name="Lipzen A."/>
            <person name="Clum A."/>
            <person name="Drula E."/>
            <person name="Henrissat B."/>
            <person name="Kohler A."/>
            <person name="Grigoriev I.V."/>
            <person name="Martin F.M."/>
            <person name="Hacquard S."/>
        </authorList>
    </citation>
    <scope>NUCLEOTIDE SEQUENCE [LARGE SCALE GENOMIC DNA]</scope>
    <source>
        <strain evidence="2 3">MPI-CAGE-CH-0241</strain>
    </source>
</reference>
<evidence type="ECO:0008006" key="4">
    <source>
        <dbReference type="Google" id="ProtNLM"/>
    </source>
</evidence>